<dbReference type="Pfam" id="PF00083">
    <property type="entry name" value="Sugar_tr"/>
    <property type="match status" value="1"/>
</dbReference>
<dbReference type="InterPro" id="IPR050820">
    <property type="entry name" value="MFS_Sugar_Transporter"/>
</dbReference>
<feature type="transmembrane region" description="Helical" evidence="8">
    <location>
        <begin position="251"/>
        <end position="268"/>
    </location>
</feature>
<feature type="transmembrane region" description="Helical" evidence="8">
    <location>
        <begin position="310"/>
        <end position="330"/>
    </location>
</feature>
<feature type="region of interest" description="Disordered" evidence="7">
    <location>
        <begin position="1"/>
        <end position="25"/>
    </location>
</feature>
<reference evidence="10" key="1">
    <citation type="submission" date="2020-10" db="EMBL/GenBank/DDBJ databases">
        <title>Unveiling of a novel bifunctional photoreceptor, Dualchrome1, isolated from a cosmopolitan green alga.</title>
        <authorList>
            <person name="Suzuki S."/>
            <person name="Kawachi M."/>
        </authorList>
    </citation>
    <scope>NUCLEOTIDE SEQUENCE</scope>
    <source>
        <strain evidence="10">NIES 2893</strain>
    </source>
</reference>
<organism evidence="10 11">
    <name type="scientific">Pycnococcus provasolii</name>
    <dbReference type="NCBI Taxonomy" id="41880"/>
    <lineage>
        <taxon>Eukaryota</taxon>
        <taxon>Viridiplantae</taxon>
        <taxon>Chlorophyta</taxon>
        <taxon>Pseudoscourfieldiophyceae</taxon>
        <taxon>Pseudoscourfieldiales</taxon>
        <taxon>Pycnococcaceae</taxon>
        <taxon>Pycnococcus</taxon>
    </lineage>
</organism>
<evidence type="ECO:0000256" key="7">
    <source>
        <dbReference type="SAM" id="MobiDB-lite"/>
    </source>
</evidence>
<dbReference type="OrthoDB" id="6612291at2759"/>
<gene>
    <name evidence="10" type="ORF">PPROV_000294200</name>
</gene>
<dbReference type="Gene3D" id="1.20.1250.20">
    <property type="entry name" value="MFS general substrate transporter like domains"/>
    <property type="match status" value="2"/>
</dbReference>
<evidence type="ECO:0000256" key="8">
    <source>
        <dbReference type="SAM" id="Phobius"/>
    </source>
</evidence>
<dbReference type="PANTHER" id="PTHR48023">
    <property type="entry name" value="D-XYLOSE-PROTON SYMPORTER-LIKE 2"/>
    <property type="match status" value="1"/>
</dbReference>
<evidence type="ECO:0000256" key="2">
    <source>
        <dbReference type="ARBA" id="ARBA00010992"/>
    </source>
</evidence>
<feature type="compositionally biased region" description="Basic residues" evidence="7">
    <location>
        <begin position="1"/>
        <end position="11"/>
    </location>
</feature>
<keyword evidence="5 8" id="KW-1133">Transmembrane helix</keyword>
<dbReference type="InterPro" id="IPR036259">
    <property type="entry name" value="MFS_trans_sf"/>
</dbReference>
<dbReference type="InterPro" id="IPR003663">
    <property type="entry name" value="Sugar/inositol_transpt"/>
</dbReference>
<proteinExistence type="inferred from homology"/>
<dbReference type="EMBL" id="BNJQ01000007">
    <property type="protein sequence ID" value="GHP04188.1"/>
    <property type="molecule type" value="Genomic_DNA"/>
</dbReference>
<evidence type="ECO:0000256" key="5">
    <source>
        <dbReference type="ARBA" id="ARBA00022989"/>
    </source>
</evidence>
<dbReference type="InterPro" id="IPR005828">
    <property type="entry name" value="MFS_sugar_transport-like"/>
</dbReference>
<dbReference type="GO" id="GO:0016020">
    <property type="term" value="C:membrane"/>
    <property type="evidence" value="ECO:0007669"/>
    <property type="project" value="UniProtKB-SubCell"/>
</dbReference>
<feature type="transmembrane region" description="Helical" evidence="8">
    <location>
        <begin position="601"/>
        <end position="618"/>
    </location>
</feature>
<dbReference type="AlphaFoldDB" id="A0A830HBS1"/>
<keyword evidence="4 8" id="KW-0812">Transmembrane</keyword>
<dbReference type="PANTHER" id="PTHR48023:SF4">
    <property type="entry name" value="D-XYLOSE-PROTON SYMPORTER-LIKE 2"/>
    <property type="match status" value="1"/>
</dbReference>
<evidence type="ECO:0000259" key="9">
    <source>
        <dbReference type="PROSITE" id="PS50850"/>
    </source>
</evidence>
<feature type="transmembrane region" description="Helical" evidence="8">
    <location>
        <begin position="572"/>
        <end position="595"/>
    </location>
</feature>
<evidence type="ECO:0000313" key="11">
    <source>
        <dbReference type="Proteomes" id="UP000660262"/>
    </source>
</evidence>
<feature type="transmembrane region" description="Helical" evidence="8">
    <location>
        <begin position="139"/>
        <end position="160"/>
    </location>
</feature>
<evidence type="ECO:0000313" key="10">
    <source>
        <dbReference type="EMBL" id="GHP04188.1"/>
    </source>
</evidence>
<protein>
    <submittedName>
        <fullName evidence="10">D-xylose-proton symporter-like protein</fullName>
    </submittedName>
</protein>
<keyword evidence="3" id="KW-0813">Transport</keyword>
<comment type="similarity">
    <text evidence="2">Belongs to the major facilitator superfamily. Sugar transporter (TC 2.A.1.1) family.</text>
</comment>
<dbReference type="PROSITE" id="PS50850">
    <property type="entry name" value="MFS"/>
    <property type="match status" value="1"/>
</dbReference>
<feature type="region of interest" description="Disordered" evidence="7">
    <location>
        <begin position="42"/>
        <end position="79"/>
    </location>
</feature>
<feature type="compositionally biased region" description="Low complexity" evidence="7">
    <location>
        <begin position="64"/>
        <end position="76"/>
    </location>
</feature>
<evidence type="ECO:0000256" key="3">
    <source>
        <dbReference type="ARBA" id="ARBA00022448"/>
    </source>
</evidence>
<feature type="transmembrane region" description="Helical" evidence="8">
    <location>
        <begin position="499"/>
        <end position="521"/>
    </location>
</feature>
<dbReference type="Proteomes" id="UP000660262">
    <property type="component" value="Unassembled WGS sequence"/>
</dbReference>
<dbReference type="PRINTS" id="PR00171">
    <property type="entry name" value="SUGRTRNSPORT"/>
</dbReference>
<comment type="caution">
    <text evidence="10">The sequence shown here is derived from an EMBL/GenBank/DDBJ whole genome shotgun (WGS) entry which is preliminary data.</text>
</comment>
<feature type="transmembrane region" description="Helical" evidence="8">
    <location>
        <begin position="460"/>
        <end position="479"/>
    </location>
</feature>
<evidence type="ECO:0000256" key="6">
    <source>
        <dbReference type="ARBA" id="ARBA00023136"/>
    </source>
</evidence>
<dbReference type="PROSITE" id="PS00216">
    <property type="entry name" value="SUGAR_TRANSPORT_1"/>
    <property type="match status" value="1"/>
</dbReference>
<keyword evidence="11" id="KW-1185">Reference proteome</keyword>
<feature type="transmembrane region" description="Helical" evidence="8">
    <location>
        <begin position="189"/>
        <end position="210"/>
    </location>
</feature>
<accession>A0A830HBS1</accession>
<evidence type="ECO:0000256" key="4">
    <source>
        <dbReference type="ARBA" id="ARBA00022692"/>
    </source>
</evidence>
<dbReference type="InterPro" id="IPR020846">
    <property type="entry name" value="MFS_dom"/>
</dbReference>
<dbReference type="SUPFAM" id="SSF103473">
    <property type="entry name" value="MFS general substrate transporter"/>
    <property type="match status" value="1"/>
</dbReference>
<evidence type="ECO:0000256" key="1">
    <source>
        <dbReference type="ARBA" id="ARBA00004141"/>
    </source>
</evidence>
<sequence>MRLSRLHRAHSARSSARSQLYPPGSQFSRGTAVVVSNAHPCGASLHSPSPSVKSMRVFHRRKGSGQSSAPGAPSISDASPLLARANSGESYETSDEFLARVVLQADVAPAAEEAEEGNAAGAAEFDPAVGDTGTSRPDIAMLATFLLFIFPAIGGLLFGYDIGATSGALTGLKGVHAGVSWAGSNLTPLQTGLVASGSLYGALVGSTAVLLRGNAIGRRQELALAALLYIGGSVCTYFSNDFASLVLSRGLYGLGIGVAMHVAPIYIAETAPPSVRGALVGAKEAFIVAGILLGYSSSYLLSGVDAGWRIGYAVATPLAGILLAGVALWVPESPRYTLLTAEMDGADVNADARLTAAQDLAKLRGLKSYSGADANDPAWRALASEMRETEAGAQVARANTLSIGEFFSQVLRGEGADSSNGGANIRATRSALKIGLGLMLFQQITGQPSVLYYASDILSSAGFSGGGVAQLVAVGLGLFKLLATASSLPFIDSAGRRPLLLLGVGGLTGALVLLGFAAYSMSSGVTTLVGMPVAYASVGALLLYVASYQISFGPISWLIVGEVFPLASRNAALACATLTNFGSNAVVALVLPAVQSSLGESGTYFLFATFAVAAWLFIQSSVPETKGKTLEEIERELGGEGQ</sequence>
<dbReference type="GO" id="GO:0022857">
    <property type="term" value="F:transmembrane transporter activity"/>
    <property type="evidence" value="ECO:0007669"/>
    <property type="project" value="InterPro"/>
</dbReference>
<dbReference type="GO" id="GO:1904659">
    <property type="term" value="P:D-glucose transmembrane transport"/>
    <property type="evidence" value="ECO:0007669"/>
    <property type="project" value="TreeGrafter"/>
</dbReference>
<feature type="transmembrane region" description="Helical" evidence="8">
    <location>
        <begin position="533"/>
        <end position="560"/>
    </location>
</feature>
<dbReference type="PROSITE" id="PS00217">
    <property type="entry name" value="SUGAR_TRANSPORT_2"/>
    <property type="match status" value="1"/>
</dbReference>
<feature type="domain" description="Major facilitator superfamily (MFS) profile" evidence="9">
    <location>
        <begin position="147"/>
        <end position="626"/>
    </location>
</feature>
<dbReference type="InterPro" id="IPR005829">
    <property type="entry name" value="Sugar_transporter_CS"/>
</dbReference>
<comment type="subcellular location">
    <subcellularLocation>
        <location evidence="1">Membrane</location>
        <topology evidence="1">Multi-pass membrane protein</topology>
    </subcellularLocation>
</comment>
<feature type="transmembrane region" description="Helical" evidence="8">
    <location>
        <begin position="280"/>
        <end position="298"/>
    </location>
</feature>
<name>A0A830HBS1_9CHLO</name>
<keyword evidence="6 8" id="KW-0472">Membrane</keyword>